<dbReference type="EMBL" id="CP000575">
    <property type="protein sequence ID" value="ABN70521.1"/>
    <property type="molecule type" value="Genomic_DNA"/>
</dbReference>
<dbReference type="Gene3D" id="2.30.130.10">
    <property type="entry name" value="PUA domain"/>
    <property type="match status" value="1"/>
</dbReference>
<accession>A3DPG1</accession>
<dbReference type="InterPro" id="IPR036974">
    <property type="entry name" value="PUA_sf"/>
</dbReference>
<evidence type="ECO:0000313" key="3">
    <source>
        <dbReference type="Proteomes" id="UP000000254"/>
    </source>
</evidence>
<feature type="domain" description="UPF0113" evidence="1">
    <location>
        <begin position="101"/>
        <end position="168"/>
    </location>
</feature>
<dbReference type="STRING" id="399550.Smar_1431"/>
<sequence length="171" mass="19732">MSIKHKLKISFGKLSRKHKDSLFSYVRNILGVDPIKYLSNDLYYVCLNRNCFISNGAGKYYRLTMLYKGVWIGVIIDNKPYLSPEIYEKIYHDIGTYRAAIIVGEKGVKNFLYGNDVLEQSIIAEYPPLDQPVAVIDNLDGKVIGVAKRWDVRGKIYRNIYDLGIFLRIWG</sequence>
<dbReference type="GeneID" id="4907023"/>
<gene>
    <name evidence="2" type="ordered locus">Smar_1431</name>
</gene>
<dbReference type="Pfam" id="PF03657">
    <property type="entry name" value="UPF0113"/>
    <property type="match status" value="1"/>
</dbReference>
<dbReference type="RefSeq" id="WP_011839715.1">
    <property type="nucleotide sequence ID" value="NC_009033.1"/>
</dbReference>
<proteinExistence type="predicted"/>
<dbReference type="AlphaFoldDB" id="A3DPG1"/>
<dbReference type="OrthoDB" id="11794at2157"/>
<evidence type="ECO:0000259" key="1">
    <source>
        <dbReference type="Pfam" id="PF03657"/>
    </source>
</evidence>
<dbReference type="HOGENOM" id="CLU_1582836_0_0_2"/>
<dbReference type="Proteomes" id="UP000000254">
    <property type="component" value="Chromosome"/>
</dbReference>
<reference evidence="3" key="1">
    <citation type="journal article" date="2009" name="BMC Genomics">
        <title>The complete genome sequence of Staphylothermus marinus reveals differences in sulfur metabolism among heterotrophic Crenarchaeota.</title>
        <authorList>
            <person name="Anderson I.J."/>
            <person name="Dharmarajan L."/>
            <person name="Rodriguez J."/>
            <person name="Hooper S."/>
            <person name="Porat I."/>
            <person name="Ulrich L.E."/>
            <person name="Elkins J.G."/>
            <person name="Mavromatis K."/>
            <person name="Sun H."/>
            <person name="Land M."/>
            <person name="Lapidus A."/>
            <person name="Lucas S."/>
            <person name="Barry K."/>
            <person name="Huber H."/>
            <person name="Zhulin I.B."/>
            <person name="Whitman W.B."/>
            <person name="Mukhopadhyay B."/>
            <person name="Woese C."/>
            <person name="Bristow J."/>
            <person name="Kyrpides N."/>
        </authorList>
    </citation>
    <scope>NUCLEOTIDE SEQUENCE [LARGE SCALE GENOMIC DNA]</scope>
    <source>
        <strain evidence="3">ATCC 43588 / DSM 3639 / JCM 9404 / F1</strain>
    </source>
</reference>
<dbReference type="KEGG" id="smr:Smar_1431"/>
<name>A3DPG1_STAMF</name>
<protein>
    <recommendedName>
        <fullName evidence="1">UPF0113 domain-containing protein</fullName>
    </recommendedName>
</protein>
<organism evidence="2 3">
    <name type="scientific">Staphylothermus marinus (strain ATCC 43588 / DSM 3639 / JCM 9404 / F1)</name>
    <dbReference type="NCBI Taxonomy" id="399550"/>
    <lineage>
        <taxon>Archaea</taxon>
        <taxon>Thermoproteota</taxon>
        <taxon>Thermoprotei</taxon>
        <taxon>Desulfurococcales</taxon>
        <taxon>Desulfurococcaceae</taxon>
        <taxon>Staphylothermus</taxon>
    </lineage>
</organism>
<dbReference type="InterPro" id="IPR005155">
    <property type="entry name" value="UPF0113_PUA"/>
</dbReference>
<evidence type="ECO:0000313" key="2">
    <source>
        <dbReference type="EMBL" id="ABN70521.1"/>
    </source>
</evidence>
<keyword evidence="3" id="KW-1185">Reference proteome</keyword>
<dbReference type="eggNOG" id="arCOG00993">
    <property type="taxonomic scope" value="Archaea"/>
</dbReference>
<dbReference type="GO" id="GO:0003723">
    <property type="term" value="F:RNA binding"/>
    <property type="evidence" value="ECO:0007669"/>
    <property type="project" value="InterPro"/>
</dbReference>
<reference evidence="2 3" key="2">
    <citation type="journal article" date="2009" name="Stand. Genomic Sci.">
        <title>Complete genome sequence of Staphylothermus marinus Stetter and Fiala 1986 type strain F1.</title>
        <authorList>
            <person name="Anderson I.J."/>
            <person name="Sun H."/>
            <person name="Lapidus A."/>
            <person name="Copeland A."/>
            <person name="Glavina Del Rio T."/>
            <person name="Tice H."/>
            <person name="Dalin E."/>
            <person name="Lucas S."/>
            <person name="Barry K."/>
            <person name="Land M."/>
            <person name="Richardson P."/>
            <person name="Huber H."/>
            <person name="Kyrpides N.C."/>
        </authorList>
    </citation>
    <scope>NUCLEOTIDE SEQUENCE [LARGE SCALE GENOMIC DNA]</scope>
    <source>
        <strain evidence="3">ATCC 43588 / DSM 3639 / JCM 9404 / F1</strain>
    </source>
</reference>